<organism evidence="1 2">
    <name type="scientific">Mycena metata</name>
    <dbReference type="NCBI Taxonomy" id="1033252"/>
    <lineage>
        <taxon>Eukaryota</taxon>
        <taxon>Fungi</taxon>
        <taxon>Dikarya</taxon>
        <taxon>Basidiomycota</taxon>
        <taxon>Agaricomycotina</taxon>
        <taxon>Agaricomycetes</taxon>
        <taxon>Agaricomycetidae</taxon>
        <taxon>Agaricales</taxon>
        <taxon>Marasmiineae</taxon>
        <taxon>Mycenaceae</taxon>
        <taxon>Mycena</taxon>
    </lineage>
</organism>
<keyword evidence="2" id="KW-1185">Reference proteome</keyword>
<evidence type="ECO:0000313" key="2">
    <source>
        <dbReference type="Proteomes" id="UP001215598"/>
    </source>
</evidence>
<comment type="caution">
    <text evidence="1">The sequence shown here is derived from an EMBL/GenBank/DDBJ whole genome shotgun (WGS) entry which is preliminary data.</text>
</comment>
<dbReference type="EMBL" id="JARKIB010000061">
    <property type="protein sequence ID" value="KAJ7751641.1"/>
    <property type="molecule type" value="Genomic_DNA"/>
</dbReference>
<evidence type="ECO:0000313" key="1">
    <source>
        <dbReference type="EMBL" id="KAJ7751641.1"/>
    </source>
</evidence>
<reference evidence="1" key="1">
    <citation type="submission" date="2023-03" db="EMBL/GenBank/DDBJ databases">
        <title>Massive genome expansion in bonnet fungi (Mycena s.s.) driven by repeated elements and novel gene families across ecological guilds.</title>
        <authorList>
            <consortium name="Lawrence Berkeley National Laboratory"/>
            <person name="Harder C.B."/>
            <person name="Miyauchi S."/>
            <person name="Viragh M."/>
            <person name="Kuo A."/>
            <person name="Thoen E."/>
            <person name="Andreopoulos B."/>
            <person name="Lu D."/>
            <person name="Skrede I."/>
            <person name="Drula E."/>
            <person name="Henrissat B."/>
            <person name="Morin E."/>
            <person name="Kohler A."/>
            <person name="Barry K."/>
            <person name="LaButti K."/>
            <person name="Morin E."/>
            <person name="Salamov A."/>
            <person name="Lipzen A."/>
            <person name="Mereny Z."/>
            <person name="Hegedus B."/>
            <person name="Baldrian P."/>
            <person name="Stursova M."/>
            <person name="Weitz H."/>
            <person name="Taylor A."/>
            <person name="Grigoriev I.V."/>
            <person name="Nagy L.G."/>
            <person name="Martin F."/>
            <person name="Kauserud H."/>
        </authorList>
    </citation>
    <scope>NUCLEOTIDE SEQUENCE</scope>
    <source>
        <strain evidence="1">CBHHK182m</strain>
    </source>
</reference>
<proteinExistence type="predicted"/>
<name>A0AAD7IVV6_9AGAR</name>
<protein>
    <submittedName>
        <fullName evidence="1">Uncharacterized protein</fullName>
    </submittedName>
</protein>
<gene>
    <name evidence="1" type="ORF">B0H16DRAFT_1887473</name>
</gene>
<sequence>MPSLRAHPRNLRHAPRHSRCSPLLRAVDADSHIARATTPTRPAFIRCGHTAHLPLSRRTPDQDFPCAPPKHTPSASSYLRAICVSVSSFAYVDARSGGGGTGGGTQRKCCFLAPRPTPPPLLPVCGIARSFPRSLLLPRTASWSRSPALPTPDADSFSYVFVITAPKWLPVVRAHNAPPTQCQRRLALWLDTDSRYLARTRASFPIQSESQLTARLLRLPVILPLPLVGQEGVIASWAFQSRFRPTRSRSVLCARMPHWNYARARLPRPQLPRRRRRCFNLGVSLDAASESKGSKEWVHESPPFGFPMDGHVDLTSVLRARTRVHSLVLY</sequence>
<accession>A0AAD7IVV6</accession>
<dbReference type="Proteomes" id="UP001215598">
    <property type="component" value="Unassembled WGS sequence"/>
</dbReference>
<dbReference type="AlphaFoldDB" id="A0AAD7IVV6"/>